<dbReference type="PROSITE" id="PS51007">
    <property type="entry name" value="CYTC"/>
    <property type="match status" value="1"/>
</dbReference>
<feature type="signal peptide" evidence="7">
    <location>
        <begin position="1"/>
        <end position="21"/>
    </location>
</feature>
<keyword evidence="2 6" id="KW-0349">Heme</keyword>
<protein>
    <submittedName>
        <fullName evidence="9">Cytochrome c</fullName>
    </submittedName>
</protein>
<evidence type="ECO:0000256" key="2">
    <source>
        <dbReference type="ARBA" id="ARBA00022617"/>
    </source>
</evidence>
<keyword evidence="5 6" id="KW-0408">Iron</keyword>
<dbReference type="InterPro" id="IPR009056">
    <property type="entry name" value="Cyt_c-like_dom"/>
</dbReference>
<feature type="binding site" description="covalent" evidence="6">
    <location>
        <position position="80"/>
    </location>
    <ligand>
        <name>heme c</name>
        <dbReference type="ChEBI" id="CHEBI:61717"/>
    </ligand>
</feature>
<reference evidence="9 10" key="1">
    <citation type="submission" date="2019-03" db="EMBL/GenBank/DDBJ databases">
        <title>Genomic Encyclopedia of Type Strains, Phase IV (KMG-IV): sequencing the most valuable type-strain genomes for metagenomic binning, comparative biology and taxonomic classification.</title>
        <authorList>
            <person name="Goeker M."/>
        </authorList>
    </citation>
    <scope>NUCLEOTIDE SEQUENCE [LARGE SCALE GENOMIC DNA]</scope>
    <source>
        <strain evidence="9 10">DSM 103923</strain>
    </source>
</reference>
<keyword evidence="4" id="KW-0249">Electron transport</keyword>
<dbReference type="PRINTS" id="PR00606">
    <property type="entry name" value="CYTCHROMECID"/>
</dbReference>
<evidence type="ECO:0000313" key="10">
    <source>
        <dbReference type="Proteomes" id="UP000295135"/>
    </source>
</evidence>
<evidence type="ECO:0000313" key="9">
    <source>
        <dbReference type="EMBL" id="TCS72206.1"/>
    </source>
</evidence>
<sequence>MKAILTAAALALSLAAGSAGASQALAQKYACMSCHQVDKKVVGPAFGDVSKKYKGNAKAEATIEGVIKNGSKGAWGPVPMPPNPQVPAADAAAIAKWILSL</sequence>
<dbReference type="SUPFAM" id="SSF46626">
    <property type="entry name" value="Cytochrome c"/>
    <property type="match status" value="1"/>
</dbReference>
<dbReference type="InterPro" id="IPR036909">
    <property type="entry name" value="Cyt_c-like_dom_sf"/>
</dbReference>
<feature type="binding site" description="covalent" evidence="6">
    <location>
        <position position="35"/>
    </location>
    <ligand>
        <name>heme c</name>
        <dbReference type="ChEBI" id="CHEBI:61717"/>
    </ligand>
</feature>
<accession>A0A4R3JVZ5</accession>
<dbReference type="Proteomes" id="UP000295135">
    <property type="component" value="Unassembled WGS sequence"/>
</dbReference>
<comment type="PTM">
    <text evidence="6">Binds 1 heme c group covalently per subunit.</text>
</comment>
<dbReference type="GO" id="GO:0020037">
    <property type="term" value="F:heme binding"/>
    <property type="evidence" value="ECO:0007669"/>
    <property type="project" value="InterPro"/>
</dbReference>
<feature type="chain" id="PRO_5020777781" evidence="7">
    <location>
        <begin position="22"/>
        <end position="101"/>
    </location>
</feature>
<dbReference type="EMBL" id="SLZY01000006">
    <property type="protein sequence ID" value="TCS72206.1"/>
    <property type="molecule type" value="Genomic_DNA"/>
</dbReference>
<dbReference type="InterPro" id="IPR002324">
    <property type="entry name" value="Cyt_c_ID"/>
</dbReference>
<evidence type="ECO:0000256" key="1">
    <source>
        <dbReference type="ARBA" id="ARBA00022448"/>
    </source>
</evidence>
<keyword evidence="10" id="KW-1185">Reference proteome</keyword>
<dbReference type="GO" id="GO:0009055">
    <property type="term" value="F:electron transfer activity"/>
    <property type="evidence" value="ECO:0007669"/>
    <property type="project" value="InterPro"/>
</dbReference>
<organism evidence="9 10">
    <name type="scientific">Sulfuritortus calidifontis</name>
    <dbReference type="NCBI Taxonomy" id="1914471"/>
    <lineage>
        <taxon>Bacteria</taxon>
        <taxon>Pseudomonadati</taxon>
        <taxon>Pseudomonadota</taxon>
        <taxon>Betaproteobacteria</taxon>
        <taxon>Nitrosomonadales</taxon>
        <taxon>Thiobacillaceae</taxon>
        <taxon>Sulfuritortus</taxon>
    </lineage>
</organism>
<evidence type="ECO:0000259" key="8">
    <source>
        <dbReference type="PROSITE" id="PS51007"/>
    </source>
</evidence>
<dbReference type="GO" id="GO:0005506">
    <property type="term" value="F:iron ion binding"/>
    <property type="evidence" value="ECO:0007669"/>
    <property type="project" value="InterPro"/>
</dbReference>
<comment type="caution">
    <text evidence="9">The sequence shown here is derived from an EMBL/GenBank/DDBJ whole genome shotgun (WGS) entry which is preliminary data.</text>
</comment>
<feature type="binding site" description="covalent" evidence="6">
    <location>
        <position position="31"/>
    </location>
    <ligand>
        <name>heme c</name>
        <dbReference type="ChEBI" id="CHEBI:61717"/>
    </ligand>
</feature>
<evidence type="ECO:0000256" key="7">
    <source>
        <dbReference type="SAM" id="SignalP"/>
    </source>
</evidence>
<evidence type="ECO:0000256" key="6">
    <source>
        <dbReference type="PIRSR" id="PIRSR602324-1"/>
    </source>
</evidence>
<keyword evidence="7" id="KW-0732">Signal</keyword>
<proteinExistence type="predicted"/>
<dbReference type="RefSeq" id="WP_172599406.1">
    <property type="nucleotide sequence ID" value="NZ_AP018721.1"/>
</dbReference>
<evidence type="ECO:0000256" key="5">
    <source>
        <dbReference type="ARBA" id="ARBA00023004"/>
    </source>
</evidence>
<dbReference type="Gene3D" id="1.10.760.10">
    <property type="entry name" value="Cytochrome c-like domain"/>
    <property type="match status" value="1"/>
</dbReference>
<evidence type="ECO:0000256" key="3">
    <source>
        <dbReference type="ARBA" id="ARBA00022723"/>
    </source>
</evidence>
<feature type="domain" description="Cytochrome c" evidence="8">
    <location>
        <begin position="17"/>
        <end position="101"/>
    </location>
</feature>
<name>A0A4R3JVZ5_9PROT</name>
<keyword evidence="1" id="KW-0813">Transport</keyword>
<gene>
    <name evidence="9" type="ORF">EDC61_106121</name>
</gene>
<evidence type="ECO:0000256" key="4">
    <source>
        <dbReference type="ARBA" id="ARBA00022982"/>
    </source>
</evidence>
<keyword evidence="3 6" id="KW-0479">Metal-binding</keyword>
<dbReference type="AlphaFoldDB" id="A0A4R3JVZ5"/>
<dbReference type="Pfam" id="PF00034">
    <property type="entry name" value="Cytochrom_C"/>
    <property type="match status" value="1"/>
</dbReference>